<feature type="compositionally biased region" description="Polar residues" evidence="1">
    <location>
        <begin position="403"/>
        <end position="428"/>
    </location>
</feature>
<keyword evidence="3" id="KW-1185">Reference proteome</keyword>
<feature type="compositionally biased region" description="Low complexity" evidence="1">
    <location>
        <begin position="167"/>
        <end position="185"/>
    </location>
</feature>
<name>A0ABR4GH80_9EURO</name>
<sequence length="483" mass="52077">MNPNSEGVTKPAPQWPSIASTLLTTSSLARTWPLCPFSSDYLVQNMATLDDPTSSDSSSGSEIYNALRASSDTSPANPTPTEHVDHRMAANVAMFCSISSETPCRPRRNTDLLLDRPPRVHLADRLRVAPTGEVVGWSLPDRFPDIATNDTDTDDNGSDNVGRNDIGANNTEGNSNNSNSIGTKNLNVAASEPSRPRTPRWPKNVVSPVSPTLPEYPPPVRSPTPPGIPSFGSEEARSYDFRLNARPQVPARGESLLRRLFQRAQPNPSGPQRNQCHRTFAEDGTAVLGSFPQRQSGHGAHMLGAEDHPFHNRNLSLAQCDGPGADCNAERGGEPPSEPDSPESSDSLPAWITDAMAEMEATPPSSTKPSRPDSYQTCTSRPQVPSRQVAGEGPDGPACFLGPTQSTTATNPHETPSSGDSQPKQSWSDVARRVRALLFRCCYKTVVEPDPQPNSTTHDTYTTARDQVSNESQQPQLGDRAGT</sequence>
<reference evidence="2 3" key="1">
    <citation type="submission" date="2024-07" db="EMBL/GenBank/DDBJ databases">
        <title>Section-level genome sequencing and comparative genomics of Aspergillus sections Usti and Cavernicolus.</title>
        <authorList>
            <consortium name="Lawrence Berkeley National Laboratory"/>
            <person name="Nybo J.L."/>
            <person name="Vesth T.C."/>
            <person name="Theobald S."/>
            <person name="Frisvad J.C."/>
            <person name="Larsen T.O."/>
            <person name="Kjaerboelling I."/>
            <person name="Rothschild-Mancinelli K."/>
            <person name="Lyhne E.K."/>
            <person name="Kogle M.E."/>
            <person name="Barry K."/>
            <person name="Clum A."/>
            <person name="Na H."/>
            <person name="Ledsgaard L."/>
            <person name="Lin J."/>
            <person name="Lipzen A."/>
            <person name="Kuo A."/>
            <person name="Riley R."/>
            <person name="Mondo S."/>
            <person name="Labutti K."/>
            <person name="Haridas S."/>
            <person name="Pangalinan J."/>
            <person name="Salamov A.A."/>
            <person name="Simmons B.A."/>
            <person name="Magnuson J.K."/>
            <person name="Chen J."/>
            <person name="Drula E."/>
            <person name="Henrissat B."/>
            <person name="Wiebenga A."/>
            <person name="Lubbers R.J."/>
            <person name="Gomes A.C."/>
            <person name="Makela M.R."/>
            <person name="Stajich J."/>
            <person name="Grigoriev I.V."/>
            <person name="Mortensen U.H."/>
            <person name="De Vries R.P."/>
            <person name="Baker S.E."/>
            <person name="Andersen M.R."/>
        </authorList>
    </citation>
    <scope>NUCLEOTIDE SEQUENCE [LARGE SCALE GENOMIC DNA]</scope>
    <source>
        <strain evidence="2 3">CBS 209.92</strain>
    </source>
</reference>
<dbReference type="Proteomes" id="UP001610563">
    <property type="component" value="Unassembled WGS sequence"/>
</dbReference>
<feature type="region of interest" description="Disordered" evidence="1">
    <location>
        <begin position="135"/>
        <end position="228"/>
    </location>
</feature>
<protein>
    <submittedName>
        <fullName evidence="2">Uncharacterized protein</fullName>
    </submittedName>
</protein>
<feature type="region of interest" description="Disordered" evidence="1">
    <location>
        <begin position="446"/>
        <end position="483"/>
    </location>
</feature>
<proteinExistence type="predicted"/>
<evidence type="ECO:0000313" key="2">
    <source>
        <dbReference type="EMBL" id="KAL2798410.1"/>
    </source>
</evidence>
<feature type="compositionally biased region" description="Polar residues" evidence="1">
    <location>
        <begin position="453"/>
        <end position="476"/>
    </location>
</feature>
<evidence type="ECO:0000313" key="3">
    <source>
        <dbReference type="Proteomes" id="UP001610563"/>
    </source>
</evidence>
<comment type="caution">
    <text evidence="2">The sequence shown here is derived from an EMBL/GenBank/DDBJ whole genome shotgun (WGS) entry which is preliminary data.</text>
</comment>
<accession>A0ABR4GH80</accession>
<gene>
    <name evidence="2" type="ORF">BJX66DRAFT_45700</name>
</gene>
<feature type="region of interest" description="Disordered" evidence="1">
    <location>
        <begin position="289"/>
        <end position="308"/>
    </location>
</feature>
<feature type="region of interest" description="Disordered" evidence="1">
    <location>
        <begin position="313"/>
        <end position="348"/>
    </location>
</feature>
<organism evidence="2 3">
    <name type="scientific">Aspergillus keveii</name>
    <dbReference type="NCBI Taxonomy" id="714993"/>
    <lineage>
        <taxon>Eukaryota</taxon>
        <taxon>Fungi</taxon>
        <taxon>Dikarya</taxon>
        <taxon>Ascomycota</taxon>
        <taxon>Pezizomycotina</taxon>
        <taxon>Eurotiomycetes</taxon>
        <taxon>Eurotiomycetidae</taxon>
        <taxon>Eurotiales</taxon>
        <taxon>Aspergillaceae</taxon>
        <taxon>Aspergillus</taxon>
        <taxon>Aspergillus subgen. Nidulantes</taxon>
    </lineage>
</organism>
<evidence type="ECO:0000256" key="1">
    <source>
        <dbReference type="SAM" id="MobiDB-lite"/>
    </source>
</evidence>
<feature type="compositionally biased region" description="Pro residues" evidence="1">
    <location>
        <begin position="214"/>
        <end position="228"/>
    </location>
</feature>
<feature type="compositionally biased region" description="Polar residues" evidence="1">
    <location>
        <begin position="363"/>
        <end position="386"/>
    </location>
</feature>
<dbReference type="EMBL" id="JBFTWV010000013">
    <property type="protein sequence ID" value="KAL2798410.1"/>
    <property type="molecule type" value="Genomic_DNA"/>
</dbReference>
<feature type="region of interest" description="Disordered" evidence="1">
    <location>
        <begin position="360"/>
        <end position="429"/>
    </location>
</feature>